<keyword evidence="2" id="KW-1185">Reference proteome</keyword>
<dbReference type="AlphaFoldDB" id="A0A261TBW7"/>
<accession>A0A261TBW7</accession>
<name>A0A261TBW7_9BORD</name>
<evidence type="ECO:0000313" key="2">
    <source>
        <dbReference type="Proteomes" id="UP000216913"/>
    </source>
</evidence>
<organism evidence="1 2">
    <name type="scientific">Bordetella genomosp. 5</name>
    <dbReference type="NCBI Taxonomy" id="1395608"/>
    <lineage>
        <taxon>Bacteria</taxon>
        <taxon>Pseudomonadati</taxon>
        <taxon>Pseudomonadota</taxon>
        <taxon>Betaproteobacteria</taxon>
        <taxon>Burkholderiales</taxon>
        <taxon>Alcaligenaceae</taxon>
        <taxon>Bordetella</taxon>
    </lineage>
</organism>
<gene>
    <name evidence="1" type="ORF">CAL25_17970</name>
</gene>
<protein>
    <recommendedName>
        <fullName evidence="3">RiboL-PSP-HEPN domain-containing protein</fullName>
    </recommendedName>
</protein>
<evidence type="ECO:0008006" key="3">
    <source>
        <dbReference type="Google" id="ProtNLM"/>
    </source>
</evidence>
<dbReference type="EMBL" id="NEVP01000011">
    <property type="protein sequence ID" value="OZI46590.1"/>
    <property type="molecule type" value="Genomic_DNA"/>
</dbReference>
<dbReference type="Proteomes" id="UP000216913">
    <property type="component" value="Unassembled WGS sequence"/>
</dbReference>
<proteinExistence type="predicted"/>
<comment type="caution">
    <text evidence="1">The sequence shown here is derived from an EMBL/GenBank/DDBJ whole genome shotgun (WGS) entry which is preliminary data.</text>
</comment>
<evidence type="ECO:0000313" key="1">
    <source>
        <dbReference type="EMBL" id="OZI46590.1"/>
    </source>
</evidence>
<reference evidence="1 2" key="1">
    <citation type="submission" date="2017-05" db="EMBL/GenBank/DDBJ databases">
        <title>Complete and WGS of Bordetella genogroups.</title>
        <authorList>
            <person name="Spilker T."/>
            <person name="LiPuma J."/>
        </authorList>
    </citation>
    <scope>NUCLEOTIDE SEQUENCE [LARGE SCALE GENOMIC DNA]</scope>
    <source>
        <strain evidence="1 2">AU10456</strain>
    </source>
</reference>
<sequence length="192" mass="20844">MATLRGALIAQTAATDVDDLLRAEWAARVAALDLYIHELVAERMVAIFAGQLAEPKAFSKLSLPVSVCERIRSATSAPDAVAAFDLEIRRQLTLVTFQFPDQIADGIRMTSDVELWKAIAQNQGATTRATDSKAKAIRANLKLIVERRNKIVHEGDLAPSFPRAPWPIGQVELANAAAFLLALVTSIELVVT</sequence>